<reference evidence="3" key="1">
    <citation type="submission" date="2025-08" db="UniProtKB">
        <authorList>
            <consortium name="RefSeq"/>
        </authorList>
    </citation>
    <scope>IDENTIFICATION</scope>
    <source>
        <tissue evidence="3">Thorax and Abdomen</tissue>
    </source>
</reference>
<dbReference type="PANTHER" id="PTHR33273:SF4">
    <property type="entry name" value="ENDONUCLEASE_EXONUCLEASE_PHOSPHATASE DOMAIN-CONTAINING PROTEIN"/>
    <property type="match status" value="1"/>
</dbReference>
<dbReference type="InParanoid" id="A0A6J0CAH4"/>
<dbReference type="InterPro" id="IPR036691">
    <property type="entry name" value="Endo/exonu/phosph_ase_sf"/>
</dbReference>
<dbReference type="GeneID" id="107227690"/>
<dbReference type="KEGG" id="nlo:107227690"/>
<proteinExistence type="predicted"/>
<name>A0A6J0CAH4_NEOLC</name>
<evidence type="ECO:0000313" key="3">
    <source>
        <dbReference type="RefSeq" id="XP_015524396.1"/>
    </source>
</evidence>
<evidence type="ECO:0000313" key="2">
    <source>
        <dbReference type="Proteomes" id="UP000829291"/>
    </source>
</evidence>
<organism evidence="3">
    <name type="scientific">Neodiprion lecontei</name>
    <name type="common">Redheaded pine sawfly</name>
    <dbReference type="NCBI Taxonomy" id="441921"/>
    <lineage>
        <taxon>Eukaryota</taxon>
        <taxon>Metazoa</taxon>
        <taxon>Ecdysozoa</taxon>
        <taxon>Arthropoda</taxon>
        <taxon>Hexapoda</taxon>
        <taxon>Insecta</taxon>
        <taxon>Pterygota</taxon>
        <taxon>Neoptera</taxon>
        <taxon>Endopterygota</taxon>
        <taxon>Hymenoptera</taxon>
        <taxon>Tenthredinoidea</taxon>
        <taxon>Diprionidae</taxon>
        <taxon>Diprioninae</taxon>
        <taxon>Neodiprion</taxon>
    </lineage>
</organism>
<dbReference type="PANTHER" id="PTHR33273">
    <property type="entry name" value="DOMAIN-CONTAINING PROTEIN, PUTATIVE-RELATED"/>
    <property type="match status" value="1"/>
</dbReference>
<protein>
    <submittedName>
        <fullName evidence="3">Uncharacterized protein LOC107227690</fullName>
    </submittedName>
</protein>
<gene>
    <name evidence="3" type="primary">LOC107227690</name>
</gene>
<dbReference type="InterPro" id="IPR005135">
    <property type="entry name" value="Endo/exonuclease/phosphatase"/>
</dbReference>
<dbReference type="Pfam" id="PF14529">
    <property type="entry name" value="Exo_endo_phos_2"/>
    <property type="match status" value="1"/>
</dbReference>
<dbReference type="GO" id="GO:0003824">
    <property type="term" value="F:catalytic activity"/>
    <property type="evidence" value="ECO:0007669"/>
    <property type="project" value="InterPro"/>
</dbReference>
<feature type="domain" description="Endonuclease/exonuclease/phosphatase" evidence="1">
    <location>
        <begin position="99"/>
        <end position="219"/>
    </location>
</feature>
<dbReference type="Proteomes" id="UP000829291">
    <property type="component" value="Chromosome 7"/>
</dbReference>
<dbReference type="CDD" id="cd09077">
    <property type="entry name" value="R1-I-EN"/>
    <property type="match status" value="1"/>
</dbReference>
<dbReference type="AlphaFoldDB" id="A0A6J0CAH4"/>
<keyword evidence="2" id="KW-1185">Reference proteome</keyword>
<dbReference type="Gene3D" id="3.60.10.10">
    <property type="entry name" value="Endonuclease/exonuclease/phosphatase"/>
    <property type="match status" value="1"/>
</dbReference>
<evidence type="ECO:0000259" key="1">
    <source>
        <dbReference type="Pfam" id="PF14529"/>
    </source>
</evidence>
<dbReference type="RefSeq" id="XP_015524396.1">
    <property type="nucleotide sequence ID" value="XM_015668910.1"/>
</dbReference>
<accession>A0A6J0CAH4</accession>
<dbReference type="SUPFAM" id="SSF56219">
    <property type="entry name" value="DNase I-like"/>
    <property type="match status" value="1"/>
</dbReference>
<sequence length="239" mass="25635">MPGVRGNATAGPGGGPRVVILQVNLNRNRAAQDLLTQTTAAQRAGILIVSEPSGAGKQGSWLVDRWGDAAITATNNLPGTFTLEGRGEGFVWARTSGFTIFSCYFSPNVAISDFMAQLDDLETIIRSTRGRIIVAGVFNAKSPSWGSSQLDKRGQAVAELLARLDLLPINEGSASTWQRASLGSSSVIDLTAGTLGIAVEMTGWRVLEDESLSDHRYIFMVWTPRTRPRARTPCSIEKG</sequence>
<dbReference type="OrthoDB" id="7554092at2759"/>